<comment type="catalytic activity">
    <reaction evidence="2">
        <text>3-hydroxy-2-methylpropanoyl-CoA + H2O = 3-hydroxy-2-methylpropanoate + CoA + H(+)</text>
        <dbReference type="Rhea" id="RHEA:20888"/>
        <dbReference type="ChEBI" id="CHEBI:11805"/>
        <dbReference type="ChEBI" id="CHEBI:15377"/>
        <dbReference type="ChEBI" id="CHEBI:15378"/>
        <dbReference type="ChEBI" id="CHEBI:57287"/>
        <dbReference type="ChEBI" id="CHEBI:57340"/>
        <dbReference type="EC" id="3.1.2.4"/>
    </reaction>
</comment>
<evidence type="ECO:0000259" key="3">
    <source>
        <dbReference type="Pfam" id="PF16113"/>
    </source>
</evidence>
<dbReference type="FunFam" id="3.90.226.10:FF:000027">
    <property type="entry name" value="Probable 3-hydroxyisobutyryl-CoA hydrolase 2"/>
    <property type="match status" value="1"/>
</dbReference>
<dbReference type="PANTHER" id="PTHR43176">
    <property type="entry name" value="3-HYDROXYISOBUTYRYL-COA HYDROLASE-RELATED"/>
    <property type="match status" value="1"/>
</dbReference>
<dbReference type="EC" id="3.1.2.4" evidence="2"/>
<name>A0AA38ZB02_VITRO</name>
<comment type="function">
    <text evidence="2">Hydrolyzes 3-hydroxyisobutyryl-CoA (HIBYL-CoA), a saline catabolite. Has high activity toward isobutyryl-CoA. Could be an isobutyryl-CoA dehydrogenase that functions in valine catabolism.</text>
</comment>
<evidence type="ECO:0000313" key="5">
    <source>
        <dbReference type="Proteomes" id="UP001168098"/>
    </source>
</evidence>
<dbReference type="EMBL" id="JARBHA010000013">
    <property type="protein sequence ID" value="KAJ9685124.1"/>
    <property type="molecule type" value="Genomic_DNA"/>
</dbReference>
<feature type="domain" description="Enoyl-CoA hydratase/isomerase" evidence="3">
    <location>
        <begin position="23"/>
        <end position="356"/>
    </location>
</feature>
<sequence length="383" mass="42722">MAALFLSDPEPNQVLFEESSYARKMILNRPHKLNSLTYEMIGQISRNLELYENDHLVKILILKGPGKAFCAGGDVVGMILSIINGHWSFGASFYKKQLTLDYLIATSTKPLVSLINGIVMGGGAGLSMNSMFRVVTENTVFAMPEGQIGLFPDVGASYFLSRLSGSFGEYLGLTGARLDGSEMLACGLATHFVLSKDLLLLENALSEVASSDALTISRVISAFSSKISLKKDSAFRRLETINKCFSKGTVEEILSTLENEVVNGDNKWIIHAISSMKSASPTSLKIFLKLIREGRTKELKDCLIQDYTIVCHLIRRTFNSDFIEGSRAKLFEKDKQPKWEPSKLELISDEMVDQYFQKVDDADWEYLQLPERANIAKIWQSKL</sequence>
<dbReference type="GO" id="GO:0006574">
    <property type="term" value="P:L-valine catabolic process"/>
    <property type="evidence" value="ECO:0007669"/>
    <property type="project" value="UniProtKB-UniRule"/>
</dbReference>
<organism evidence="4 5">
    <name type="scientific">Vitis rotundifolia</name>
    <name type="common">Muscadine grape</name>
    <dbReference type="NCBI Taxonomy" id="103349"/>
    <lineage>
        <taxon>Eukaryota</taxon>
        <taxon>Viridiplantae</taxon>
        <taxon>Streptophyta</taxon>
        <taxon>Embryophyta</taxon>
        <taxon>Tracheophyta</taxon>
        <taxon>Spermatophyta</taxon>
        <taxon>Magnoliopsida</taxon>
        <taxon>eudicotyledons</taxon>
        <taxon>Gunneridae</taxon>
        <taxon>Pentapetalae</taxon>
        <taxon>rosids</taxon>
        <taxon>Vitales</taxon>
        <taxon>Vitaceae</taxon>
        <taxon>Viteae</taxon>
        <taxon>Vitis</taxon>
    </lineage>
</organism>
<proteinExistence type="inferred from homology"/>
<comment type="similarity">
    <text evidence="2">Belongs to the enoyl-CoA hydratase/isomerase family.</text>
</comment>
<accession>A0AA38ZB02</accession>
<dbReference type="PANTHER" id="PTHR43176:SF6">
    <property type="entry name" value="3-HYDROXYISOBUTYRYL-COA HYDROLASE"/>
    <property type="match status" value="1"/>
</dbReference>
<dbReference type="AlphaFoldDB" id="A0AA38ZB02"/>
<keyword evidence="5" id="KW-1185">Reference proteome</keyword>
<evidence type="ECO:0000256" key="2">
    <source>
        <dbReference type="RuleBase" id="RU369070"/>
    </source>
</evidence>
<keyword evidence="1 2" id="KW-0378">Hydrolase</keyword>
<reference evidence="4 5" key="1">
    <citation type="journal article" date="2023" name="BMC Biotechnol.">
        <title>Vitis rotundifolia cv Carlos genome sequencing.</title>
        <authorList>
            <person name="Huff M."/>
            <person name="Hulse-Kemp A."/>
            <person name="Scheffler B."/>
            <person name="Youngblood R."/>
            <person name="Simpson S."/>
            <person name="Babiker E."/>
            <person name="Staton M."/>
        </authorList>
    </citation>
    <scope>NUCLEOTIDE SEQUENCE [LARGE SCALE GENOMIC DNA]</scope>
    <source>
        <tissue evidence="4">Leaf</tissue>
    </source>
</reference>
<evidence type="ECO:0000313" key="4">
    <source>
        <dbReference type="EMBL" id="KAJ9685124.1"/>
    </source>
</evidence>
<dbReference type="GO" id="GO:0003860">
    <property type="term" value="F:3-hydroxyisobutyryl-CoA hydrolase activity"/>
    <property type="evidence" value="ECO:0007669"/>
    <property type="project" value="UniProtKB-UniRule"/>
</dbReference>
<dbReference type="Proteomes" id="UP001168098">
    <property type="component" value="Unassembled WGS sequence"/>
</dbReference>
<dbReference type="NCBIfam" id="NF004127">
    <property type="entry name" value="PRK05617.1"/>
    <property type="match status" value="1"/>
</dbReference>
<dbReference type="SUPFAM" id="SSF52096">
    <property type="entry name" value="ClpP/crotonase"/>
    <property type="match status" value="1"/>
</dbReference>
<gene>
    <name evidence="4" type="ORF">PVL29_017236</name>
</gene>
<protein>
    <recommendedName>
        <fullName evidence="2">3-hydroxyisobutyryl-CoA hydrolase</fullName>
        <shortName evidence="2">HIB-CoA hydrolase</shortName>
        <shortName evidence="2">HIBYL-CoA-H</shortName>
        <ecNumber evidence="2">3.1.2.4</ecNumber>
    </recommendedName>
    <alternativeName>
        <fullName evidence="2">3-hydroxyisobutyryl-coenzyme A hydrolase</fullName>
    </alternativeName>
</protein>
<dbReference type="InterPro" id="IPR029045">
    <property type="entry name" value="ClpP/crotonase-like_dom_sf"/>
</dbReference>
<dbReference type="Gene3D" id="3.90.226.10">
    <property type="entry name" value="2-enoyl-CoA Hydratase, Chain A, domain 1"/>
    <property type="match status" value="1"/>
</dbReference>
<comment type="caution">
    <text evidence="4">The sequence shown here is derived from an EMBL/GenBank/DDBJ whole genome shotgun (WGS) entry which is preliminary data.</text>
</comment>
<comment type="pathway">
    <text evidence="2">Amino-acid degradation; L-valine degradation.</text>
</comment>
<evidence type="ECO:0000256" key="1">
    <source>
        <dbReference type="ARBA" id="ARBA00022801"/>
    </source>
</evidence>
<dbReference type="InterPro" id="IPR045004">
    <property type="entry name" value="ECH_dom"/>
</dbReference>
<dbReference type="CDD" id="cd06558">
    <property type="entry name" value="crotonase-like"/>
    <property type="match status" value="1"/>
</dbReference>
<dbReference type="Pfam" id="PF16113">
    <property type="entry name" value="ECH_2"/>
    <property type="match status" value="1"/>
</dbReference>
<dbReference type="InterPro" id="IPR032259">
    <property type="entry name" value="HIBYL-CoA-H"/>
</dbReference>